<proteinExistence type="predicted"/>
<organism evidence="2 3">
    <name type="scientific">Paenibacillus amylolyticus</name>
    <dbReference type="NCBI Taxonomy" id="1451"/>
    <lineage>
        <taxon>Bacteria</taxon>
        <taxon>Bacillati</taxon>
        <taxon>Bacillota</taxon>
        <taxon>Bacilli</taxon>
        <taxon>Bacillales</taxon>
        <taxon>Paenibacillaceae</taxon>
        <taxon>Paenibacillus</taxon>
    </lineage>
</organism>
<name>A0AAP5LPZ2_PAEAM</name>
<dbReference type="Proteomes" id="UP001254832">
    <property type="component" value="Unassembled WGS sequence"/>
</dbReference>
<feature type="transmembrane region" description="Helical" evidence="1">
    <location>
        <begin position="41"/>
        <end position="59"/>
    </location>
</feature>
<accession>A0AAP5LPZ2</accession>
<dbReference type="EMBL" id="JAVDTR010000020">
    <property type="protein sequence ID" value="MDR6726801.1"/>
    <property type="molecule type" value="Genomic_DNA"/>
</dbReference>
<sequence length="68" mass="7842">MFYMALLISAVGLMFIASPRYVTHASNRRMMDRTASKWIGYSLIMMSCLFLIMGVLQMLDQASHHMDH</sequence>
<gene>
    <name evidence="2" type="ORF">J2W91_005325</name>
</gene>
<keyword evidence="1" id="KW-0472">Membrane</keyword>
<comment type="caution">
    <text evidence="2">The sequence shown here is derived from an EMBL/GenBank/DDBJ whole genome shotgun (WGS) entry which is preliminary data.</text>
</comment>
<reference evidence="2" key="1">
    <citation type="submission" date="2023-07" db="EMBL/GenBank/DDBJ databases">
        <title>Sorghum-associated microbial communities from plants grown in Nebraska, USA.</title>
        <authorList>
            <person name="Schachtman D."/>
        </authorList>
    </citation>
    <scope>NUCLEOTIDE SEQUENCE</scope>
    <source>
        <strain evidence="2">BE80</strain>
    </source>
</reference>
<evidence type="ECO:0000313" key="2">
    <source>
        <dbReference type="EMBL" id="MDR6726801.1"/>
    </source>
</evidence>
<dbReference type="AlphaFoldDB" id="A0AAP5LPZ2"/>
<evidence type="ECO:0000256" key="1">
    <source>
        <dbReference type="SAM" id="Phobius"/>
    </source>
</evidence>
<evidence type="ECO:0000313" key="3">
    <source>
        <dbReference type="Proteomes" id="UP001254832"/>
    </source>
</evidence>
<protein>
    <submittedName>
        <fullName evidence="2">TRAP-type C4-dicarboxylate transport system permease small subunit</fullName>
    </submittedName>
</protein>
<keyword evidence="1" id="KW-1133">Transmembrane helix</keyword>
<keyword evidence="1" id="KW-0812">Transmembrane</keyword>
<dbReference type="RefSeq" id="WP_310145335.1">
    <property type="nucleotide sequence ID" value="NZ_JAVDTR010000020.1"/>
</dbReference>